<protein>
    <submittedName>
        <fullName evidence="9">Acyl-CoA dehydrogenase</fullName>
    </submittedName>
</protein>
<evidence type="ECO:0000259" key="6">
    <source>
        <dbReference type="Pfam" id="PF00441"/>
    </source>
</evidence>
<dbReference type="InterPro" id="IPR037069">
    <property type="entry name" value="AcylCoA_DH/ox_N_sf"/>
</dbReference>
<accession>A0A926NYR8</accession>
<feature type="domain" description="Acyl-CoA dehydrogenase/oxidase C-terminal" evidence="6">
    <location>
        <begin position="277"/>
        <end position="440"/>
    </location>
</feature>
<gene>
    <name evidence="9" type="ORF">HK439_10865</name>
</gene>
<dbReference type="InterPro" id="IPR036250">
    <property type="entry name" value="AcylCo_DH-like_C"/>
</dbReference>
<dbReference type="Gene3D" id="2.40.110.10">
    <property type="entry name" value="Butyryl-CoA Dehydrogenase, subunit A, domain 2"/>
    <property type="match status" value="1"/>
</dbReference>
<dbReference type="AlphaFoldDB" id="A0A926NYR8"/>
<dbReference type="InterPro" id="IPR046373">
    <property type="entry name" value="Acyl-CoA_Oxase/DH_mid-dom_sf"/>
</dbReference>
<dbReference type="Gene3D" id="1.10.540.10">
    <property type="entry name" value="Acyl-CoA dehydrogenase/oxidase, N-terminal domain"/>
    <property type="match status" value="1"/>
</dbReference>
<dbReference type="PANTHER" id="PTHR42803">
    <property type="entry name" value="ACYL-COA DEHYDROGENASE"/>
    <property type="match status" value="1"/>
</dbReference>
<keyword evidence="4 5" id="KW-0274">FAD</keyword>
<evidence type="ECO:0000256" key="4">
    <source>
        <dbReference type="ARBA" id="ARBA00022827"/>
    </source>
</evidence>
<comment type="similarity">
    <text evidence="2 5">Belongs to the acyl-CoA dehydrogenase family.</text>
</comment>
<dbReference type="Proteomes" id="UP000598467">
    <property type="component" value="Unassembled WGS sequence"/>
</dbReference>
<sequence>MRIEMGFSEQVNLSLRLLDASPAWHRVCELAEGLDEDLSRQVVLAAADISENLLLPLNGPADAAGCRIENGRVKVPDAYHAAWAGFAGDGWLGIDAPEDLGGQGLPLALQAACQMLFDRAAIAFGMLGGATRSAVFVLDAHAEEPHRSLWSEKLLTGEWSATICISEPDAGSDLGRVRTKAEQGADGTWRVTGNKCWISYGDHDMTPRIGHMLLARTGDAASGTRGLSLFLVPNTTDDGAPNGVTAERLEEKLGLHGSPTCVMRFEEAEAILIGKLNNGLPQLFAMIERMRILTGCQGAGLALASLDLALAYAAERKQGGAPAEPPVPINRHADVQRQLAEMASRSYCLQAFLLELGAVLDLSAKHPDAAVRAENADLAAFLLPIAKNFGGFTGFDTASRAIQIFGGAGYTREWPVEQYLRDARILTIYEGATGMQALDLLHRRLWKDEGKGLKIFAERMRADIAAAEAAHGGYAAQTESVLSRFLALGVSLTEQQAERAKAEYGADAFLNAAWSAISAWMGLRLITVADDNAQLAAAGRLRIREADIAIGESVARTQIPADCFEAFREEG</sequence>
<dbReference type="GO" id="GO:0050660">
    <property type="term" value="F:flavin adenine dinucleotide binding"/>
    <property type="evidence" value="ECO:0007669"/>
    <property type="project" value="InterPro"/>
</dbReference>
<dbReference type="Pfam" id="PF02770">
    <property type="entry name" value="Acyl-CoA_dh_M"/>
    <property type="match status" value="1"/>
</dbReference>
<evidence type="ECO:0000259" key="8">
    <source>
        <dbReference type="Pfam" id="PF02771"/>
    </source>
</evidence>
<feature type="domain" description="Acyl-CoA dehydrogenase/oxidase N-terminal" evidence="8">
    <location>
        <begin position="80"/>
        <end position="158"/>
    </location>
</feature>
<dbReference type="InterPro" id="IPR009100">
    <property type="entry name" value="AcylCoA_DH/oxidase_NM_dom_sf"/>
</dbReference>
<dbReference type="EMBL" id="JABFCZ010000010">
    <property type="protein sequence ID" value="MBD1546766.1"/>
    <property type="molecule type" value="Genomic_DNA"/>
</dbReference>
<dbReference type="Gene3D" id="1.20.140.10">
    <property type="entry name" value="Butyryl-CoA Dehydrogenase, subunit A, domain 3"/>
    <property type="match status" value="1"/>
</dbReference>
<comment type="cofactor">
    <cofactor evidence="1 5">
        <name>FAD</name>
        <dbReference type="ChEBI" id="CHEBI:57692"/>
    </cofactor>
</comment>
<evidence type="ECO:0000259" key="7">
    <source>
        <dbReference type="Pfam" id="PF02770"/>
    </source>
</evidence>
<keyword evidence="5" id="KW-0560">Oxidoreductase</keyword>
<evidence type="ECO:0000256" key="2">
    <source>
        <dbReference type="ARBA" id="ARBA00009347"/>
    </source>
</evidence>
<evidence type="ECO:0000256" key="3">
    <source>
        <dbReference type="ARBA" id="ARBA00022630"/>
    </source>
</evidence>
<proteinExistence type="inferred from homology"/>
<reference evidence="9" key="1">
    <citation type="submission" date="2020-05" db="EMBL/GenBank/DDBJ databases">
        <title>Identification of trans-AT polyketide cluster in two marine bacteria, producers of a novel glutaramide-containing polyketide sesbanimide D and analogs.</title>
        <authorList>
            <person name="Kacar D."/>
            <person name="Rodriguez P."/>
            <person name="Canedo L."/>
            <person name="Gonzalez E."/>
            <person name="Galan B."/>
            <person name="De La Calle F."/>
            <person name="Garcia J.L."/>
        </authorList>
    </citation>
    <scope>NUCLEOTIDE SEQUENCE</scope>
    <source>
        <strain evidence="9">PHM038</strain>
    </source>
</reference>
<feature type="domain" description="Acyl-CoA oxidase/dehydrogenase middle" evidence="7">
    <location>
        <begin position="163"/>
        <end position="267"/>
    </location>
</feature>
<dbReference type="InterPro" id="IPR006091">
    <property type="entry name" value="Acyl-CoA_Oxase/DH_mid-dom"/>
</dbReference>
<organism evidence="9 10">
    <name type="scientific">Roseibium aggregatum</name>
    <dbReference type="NCBI Taxonomy" id="187304"/>
    <lineage>
        <taxon>Bacteria</taxon>
        <taxon>Pseudomonadati</taxon>
        <taxon>Pseudomonadota</taxon>
        <taxon>Alphaproteobacteria</taxon>
        <taxon>Hyphomicrobiales</taxon>
        <taxon>Stappiaceae</taxon>
        <taxon>Roseibium</taxon>
    </lineage>
</organism>
<evidence type="ECO:0000313" key="9">
    <source>
        <dbReference type="EMBL" id="MBD1546766.1"/>
    </source>
</evidence>
<evidence type="ECO:0000256" key="5">
    <source>
        <dbReference type="RuleBase" id="RU362125"/>
    </source>
</evidence>
<dbReference type="SUPFAM" id="SSF56645">
    <property type="entry name" value="Acyl-CoA dehydrogenase NM domain-like"/>
    <property type="match status" value="1"/>
</dbReference>
<dbReference type="Pfam" id="PF02771">
    <property type="entry name" value="Acyl-CoA_dh_N"/>
    <property type="match status" value="1"/>
</dbReference>
<dbReference type="SUPFAM" id="SSF47203">
    <property type="entry name" value="Acyl-CoA dehydrogenase C-terminal domain-like"/>
    <property type="match status" value="1"/>
</dbReference>
<name>A0A926NYR8_9HYPH</name>
<dbReference type="GO" id="GO:0016627">
    <property type="term" value="F:oxidoreductase activity, acting on the CH-CH group of donors"/>
    <property type="evidence" value="ECO:0007669"/>
    <property type="project" value="InterPro"/>
</dbReference>
<keyword evidence="3 5" id="KW-0285">Flavoprotein</keyword>
<evidence type="ECO:0000313" key="10">
    <source>
        <dbReference type="Proteomes" id="UP000598467"/>
    </source>
</evidence>
<dbReference type="Pfam" id="PF00441">
    <property type="entry name" value="Acyl-CoA_dh_1"/>
    <property type="match status" value="1"/>
</dbReference>
<dbReference type="InterPro" id="IPR013786">
    <property type="entry name" value="AcylCoA_DH/ox_N"/>
</dbReference>
<evidence type="ECO:0000256" key="1">
    <source>
        <dbReference type="ARBA" id="ARBA00001974"/>
    </source>
</evidence>
<dbReference type="InterPro" id="IPR052166">
    <property type="entry name" value="Diverse_Acyl-CoA_DH"/>
</dbReference>
<comment type="caution">
    <text evidence="9">The sequence shown here is derived from an EMBL/GenBank/DDBJ whole genome shotgun (WGS) entry which is preliminary data.</text>
</comment>
<dbReference type="PANTHER" id="PTHR42803:SF1">
    <property type="entry name" value="BROAD-SPECIFICITY LINEAR ACYL-COA DEHYDROGENASE FADE5"/>
    <property type="match status" value="1"/>
</dbReference>
<dbReference type="InterPro" id="IPR009075">
    <property type="entry name" value="AcylCo_DH/oxidase_C"/>
</dbReference>